<feature type="non-terminal residue" evidence="1">
    <location>
        <position position="24"/>
    </location>
</feature>
<comment type="caution">
    <text evidence="1">The sequence shown here is derived from an EMBL/GenBank/DDBJ whole genome shotgun (WGS) entry which is preliminary data.</text>
</comment>
<keyword evidence="2" id="KW-1185">Reference proteome</keyword>
<dbReference type="AlphaFoldDB" id="A0A392U7Q4"/>
<dbReference type="EMBL" id="LXQA010736926">
    <property type="protein sequence ID" value="MCI68460.1"/>
    <property type="molecule type" value="Genomic_DNA"/>
</dbReference>
<sequence>MGDLEFSGGGWVVEQGGRWVVEGG</sequence>
<evidence type="ECO:0000313" key="1">
    <source>
        <dbReference type="EMBL" id="MCI68460.1"/>
    </source>
</evidence>
<name>A0A392U7Q4_9FABA</name>
<dbReference type="Proteomes" id="UP000265520">
    <property type="component" value="Unassembled WGS sequence"/>
</dbReference>
<reference evidence="1 2" key="1">
    <citation type="journal article" date="2018" name="Front. Plant Sci.">
        <title>Red Clover (Trifolium pratense) and Zigzag Clover (T. medium) - A Picture of Genomic Similarities and Differences.</title>
        <authorList>
            <person name="Dluhosova J."/>
            <person name="Istvanek J."/>
            <person name="Nedelnik J."/>
            <person name="Repkova J."/>
        </authorList>
    </citation>
    <scope>NUCLEOTIDE SEQUENCE [LARGE SCALE GENOMIC DNA]</scope>
    <source>
        <strain evidence="2">cv. 10/8</strain>
        <tissue evidence="1">Leaf</tissue>
    </source>
</reference>
<protein>
    <submittedName>
        <fullName evidence="1">Uncharacterized protein</fullName>
    </submittedName>
</protein>
<proteinExistence type="predicted"/>
<accession>A0A392U7Q4</accession>
<evidence type="ECO:0000313" key="2">
    <source>
        <dbReference type="Proteomes" id="UP000265520"/>
    </source>
</evidence>
<organism evidence="1 2">
    <name type="scientific">Trifolium medium</name>
    <dbReference type="NCBI Taxonomy" id="97028"/>
    <lineage>
        <taxon>Eukaryota</taxon>
        <taxon>Viridiplantae</taxon>
        <taxon>Streptophyta</taxon>
        <taxon>Embryophyta</taxon>
        <taxon>Tracheophyta</taxon>
        <taxon>Spermatophyta</taxon>
        <taxon>Magnoliopsida</taxon>
        <taxon>eudicotyledons</taxon>
        <taxon>Gunneridae</taxon>
        <taxon>Pentapetalae</taxon>
        <taxon>rosids</taxon>
        <taxon>fabids</taxon>
        <taxon>Fabales</taxon>
        <taxon>Fabaceae</taxon>
        <taxon>Papilionoideae</taxon>
        <taxon>50 kb inversion clade</taxon>
        <taxon>NPAAA clade</taxon>
        <taxon>Hologalegina</taxon>
        <taxon>IRL clade</taxon>
        <taxon>Trifolieae</taxon>
        <taxon>Trifolium</taxon>
    </lineage>
</organism>